<feature type="compositionally biased region" description="Polar residues" evidence="11">
    <location>
        <begin position="56"/>
        <end position="66"/>
    </location>
</feature>
<comment type="similarity">
    <text evidence="2 10">Belongs to the TonB family.</text>
</comment>
<dbReference type="PRINTS" id="PR01374">
    <property type="entry name" value="TONBPROTEIN"/>
</dbReference>
<evidence type="ECO:0000256" key="2">
    <source>
        <dbReference type="ARBA" id="ARBA00006555"/>
    </source>
</evidence>
<dbReference type="Pfam" id="PF03544">
    <property type="entry name" value="TonB_C"/>
    <property type="match status" value="1"/>
</dbReference>
<dbReference type="PANTHER" id="PTHR33446">
    <property type="entry name" value="PROTEIN TONB-RELATED"/>
    <property type="match status" value="1"/>
</dbReference>
<reference evidence="14" key="1">
    <citation type="submission" date="2016-05" db="EMBL/GenBank/DDBJ databases">
        <authorList>
            <person name="Baek K."/>
            <person name="Yang S.-J."/>
        </authorList>
    </citation>
    <scope>NUCLEOTIDE SEQUENCE [LARGE SCALE GENOMIC DNA]</scope>
    <source>
        <strain evidence="14">ST58-10</strain>
    </source>
</reference>
<evidence type="ECO:0000256" key="4">
    <source>
        <dbReference type="ARBA" id="ARBA00022475"/>
    </source>
</evidence>
<dbReference type="GO" id="GO:0030288">
    <property type="term" value="C:outer membrane-bounded periplasmic space"/>
    <property type="evidence" value="ECO:0007669"/>
    <property type="project" value="InterPro"/>
</dbReference>
<dbReference type="KEGG" id="mars:A8C75_03965"/>
<feature type="compositionally biased region" description="Polar residues" evidence="11">
    <location>
        <begin position="162"/>
        <end position="173"/>
    </location>
</feature>
<dbReference type="EMBL" id="CP015839">
    <property type="protein sequence ID" value="ANG61714.1"/>
    <property type="molecule type" value="Genomic_DNA"/>
</dbReference>
<keyword evidence="4 10" id="KW-1003">Cell membrane</keyword>
<dbReference type="GO" id="GO:0015891">
    <property type="term" value="P:siderophore transport"/>
    <property type="evidence" value="ECO:0007669"/>
    <property type="project" value="InterPro"/>
</dbReference>
<dbReference type="GO" id="GO:0055085">
    <property type="term" value="P:transmembrane transport"/>
    <property type="evidence" value="ECO:0007669"/>
    <property type="project" value="InterPro"/>
</dbReference>
<evidence type="ECO:0000256" key="6">
    <source>
        <dbReference type="ARBA" id="ARBA00022692"/>
    </source>
</evidence>
<gene>
    <name evidence="13" type="ORF">A8C75_03965</name>
</gene>
<dbReference type="InterPro" id="IPR006260">
    <property type="entry name" value="TonB/TolA_C"/>
</dbReference>
<evidence type="ECO:0000256" key="9">
    <source>
        <dbReference type="ARBA" id="ARBA00023136"/>
    </source>
</evidence>
<keyword evidence="6" id="KW-0812">Transmembrane</keyword>
<feature type="compositionally biased region" description="Pro residues" evidence="11">
    <location>
        <begin position="120"/>
        <end position="136"/>
    </location>
</feature>
<accession>A0A1A9EU91</accession>
<keyword evidence="7 10" id="KW-0653">Protein transport</keyword>
<dbReference type="RefSeq" id="WP_067378425.1">
    <property type="nucleotide sequence ID" value="NZ_CP015839.1"/>
</dbReference>
<dbReference type="SUPFAM" id="SSF74653">
    <property type="entry name" value="TolA/TonB C-terminal domain"/>
    <property type="match status" value="1"/>
</dbReference>
<protein>
    <recommendedName>
        <fullName evidence="10">Protein TonB</fullName>
    </recommendedName>
</protein>
<dbReference type="InterPro" id="IPR051045">
    <property type="entry name" value="TonB-dependent_transducer"/>
</dbReference>
<evidence type="ECO:0000256" key="8">
    <source>
        <dbReference type="ARBA" id="ARBA00022989"/>
    </source>
</evidence>
<proteinExistence type="inferred from homology"/>
<evidence type="ECO:0000256" key="10">
    <source>
        <dbReference type="RuleBase" id="RU362123"/>
    </source>
</evidence>
<evidence type="ECO:0000256" key="1">
    <source>
        <dbReference type="ARBA" id="ARBA00004383"/>
    </source>
</evidence>
<comment type="subcellular location">
    <subcellularLocation>
        <location evidence="1 10">Cell inner membrane</location>
        <topology evidence="1 10">Single-pass membrane protein</topology>
        <orientation evidence="1 10">Periplasmic side</orientation>
    </subcellularLocation>
</comment>
<comment type="function">
    <text evidence="10">Interacts with outer membrane receptor proteins that carry out high-affinity binding and energy dependent uptake into the periplasmic space of specific substrates. It could act to transduce energy from the cytoplasmic membrane to specific energy-requiring processes in the outer membrane, resulting in the release into the periplasm of ligands bound by these outer membrane proteins.</text>
</comment>
<keyword evidence="14" id="KW-1185">Reference proteome</keyword>
<evidence type="ECO:0000256" key="7">
    <source>
        <dbReference type="ARBA" id="ARBA00022927"/>
    </source>
</evidence>
<organism evidence="13 14">
    <name type="scientific">Marinobacterium aestuarii</name>
    <dbReference type="NCBI Taxonomy" id="1821621"/>
    <lineage>
        <taxon>Bacteria</taxon>
        <taxon>Pseudomonadati</taxon>
        <taxon>Pseudomonadota</taxon>
        <taxon>Gammaproteobacteria</taxon>
        <taxon>Oceanospirillales</taxon>
        <taxon>Oceanospirillaceae</taxon>
        <taxon>Marinobacterium</taxon>
    </lineage>
</organism>
<evidence type="ECO:0000256" key="11">
    <source>
        <dbReference type="SAM" id="MobiDB-lite"/>
    </source>
</evidence>
<feature type="domain" description="TonB C-terminal" evidence="12">
    <location>
        <begin position="181"/>
        <end position="272"/>
    </location>
</feature>
<keyword evidence="10" id="KW-0735">Signal-anchor</keyword>
<dbReference type="PANTHER" id="PTHR33446:SF2">
    <property type="entry name" value="PROTEIN TONB"/>
    <property type="match status" value="1"/>
</dbReference>
<dbReference type="PROSITE" id="PS52015">
    <property type="entry name" value="TONB_CTD"/>
    <property type="match status" value="1"/>
</dbReference>
<evidence type="ECO:0000313" key="13">
    <source>
        <dbReference type="EMBL" id="ANG61714.1"/>
    </source>
</evidence>
<keyword evidence="8" id="KW-1133">Transmembrane helix</keyword>
<dbReference type="OrthoDB" id="6121181at2"/>
<dbReference type="AlphaFoldDB" id="A0A1A9EU91"/>
<reference evidence="13 14" key="2">
    <citation type="journal article" date="2018" name="Int. J. Syst. Evol. Microbiol.">
        <title>Marinobacterium aestuarii sp. nov., a benzene-degrading marine bacterium isolated from estuary sediment.</title>
        <authorList>
            <person name="Bae S.S."/>
            <person name="Jung J."/>
            <person name="Chung D."/>
            <person name="Baek K."/>
        </authorList>
    </citation>
    <scope>NUCLEOTIDE SEQUENCE [LARGE SCALE GENOMIC DNA]</scope>
    <source>
        <strain evidence="13 14">ST58-10</strain>
    </source>
</reference>
<dbReference type="Proteomes" id="UP000078070">
    <property type="component" value="Chromosome"/>
</dbReference>
<keyword evidence="3 10" id="KW-0813">Transport</keyword>
<dbReference type="GO" id="GO:0031992">
    <property type="term" value="F:energy transducer activity"/>
    <property type="evidence" value="ECO:0007669"/>
    <property type="project" value="InterPro"/>
</dbReference>
<dbReference type="GO" id="GO:0015031">
    <property type="term" value="P:protein transport"/>
    <property type="evidence" value="ECO:0007669"/>
    <property type="project" value="UniProtKB-UniRule"/>
</dbReference>
<dbReference type="Gene3D" id="3.30.1150.10">
    <property type="match status" value="1"/>
</dbReference>
<evidence type="ECO:0000313" key="14">
    <source>
        <dbReference type="Proteomes" id="UP000078070"/>
    </source>
</evidence>
<evidence type="ECO:0000259" key="12">
    <source>
        <dbReference type="PROSITE" id="PS52015"/>
    </source>
</evidence>
<evidence type="ECO:0000256" key="3">
    <source>
        <dbReference type="ARBA" id="ARBA00022448"/>
    </source>
</evidence>
<dbReference type="NCBIfam" id="TIGR01352">
    <property type="entry name" value="tonB_Cterm"/>
    <property type="match status" value="1"/>
</dbReference>
<sequence>MIRPQHWILALGLALGVHLLTLGLVLAREPAEGARAPGEQGIEIDLGMLGDLGSETQNKQAAQPEQTPEPLAPQALPTPVPDVPPAPEAELVPLPEPVNARQTPALAVKAPEPKPEPKPAPKQKPKPVAPQSPPTPKVKAVQAASAAPSSTPGKDSSDSRRMTTGSQNALSSGGNPGAEQSYYALIAARLAQHKRYPIRARKKGEEGTARLFFILDRHGSVIEYRLSESSGFKSLDRAVIDMLKSATPLPAFPADMTMDTLTINIPVAFSIN</sequence>
<dbReference type="InterPro" id="IPR003538">
    <property type="entry name" value="TonB"/>
</dbReference>
<dbReference type="GO" id="GO:0098797">
    <property type="term" value="C:plasma membrane protein complex"/>
    <property type="evidence" value="ECO:0007669"/>
    <property type="project" value="TreeGrafter"/>
</dbReference>
<name>A0A1A9EU91_9GAMM</name>
<feature type="compositionally biased region" description="Pro residues" evidence="11">
    <location>
        <begin position="76"/>
        <end position="87"/>
    </location>
</feature>
<dbReference type="InterPro" id="IPR037682">
    <property type="entry name" value="TonB_C"/>
</dbReference>
<keyword evidence="5 10" id="KW-0997">Cell inner membrane</keyword>
<evidence type="ECO:0000256" key="5">
    <source>
        <dbReference type="ARBA" id="ARBA00022519"/>
    </source>
</evidence>
<dbReference type="STRING" id="1821621.A8C75_03965"/>
<feature type="region of interest" description="Disordered" evidence="11">
    <location>
        <begin position="56"/>
        <end position="176"/>
    </location>
</feature>
<keyword evidence="9" id="KW-0472">Membrane</keyword>